<name>A0A7S1A786_NOCSC</name>
<organism evidence="1">
    <name type="scientific">Noctiluca scintillans</name>
    <name type="common">Sea sparkle</name>
    <name type="synonym">Red tide dinoflagellate</name>
    <dbReference type="NCBI Taxonomy" id="2966"/>
    <lineage>
        <taxon>Eukaryota</taxon>
        <taxon>Sar</taxon>
        <taxon>Alveolata</taxon>
        <taxon>Dinophyceae</taxon>
        <taxon>Noctilucales</taxon>
        <taxon>Noctilucaceae</taxon>
        <taxon>Noctiluca</taxon>
    </lineage>
</organism>
<dbReference type="EMBL" id="HBFQ01026846">
    <property type="protein sequence ID" value="CAD8844600.1"/>
    <property type="molecule type" value="Transcribed_RNA"/>
</dbReference>
<proteinExistence type="predicted"/>
<sequence>MPHHSNMHVRSLHGEDHHDVMSKGPIAVLQEYVQCYQEVPLPQSCSVLQWDYDTQMPEHKNLEFRGAVSFRMDGVPHHVAGTWQRSKKLAQRDTAERALGLFVGRWSSHLKKTEDVRQTQARLCPERVASQCDADCVQNLEHFVIGNFGASSLSWRMQCVEGQCRALVHFSLLGVPHQFVGDFEATEEAAKGDTSRRVLWYLRCPEYEDRYDADLSMSATPQKIAPPPAYWASNSAEADALKDAEQKTALMRVQNRLQQQFSKQLKPGQPVWEWSFKFEPAPAGQRSVCCATVRLAISGQEYVGHSVLGQRHAQINACAEISRALDGMEVSKKAAHAGA</sequence>
<dbReference type="AlphaFoldDB" id="A0A7S1A786"/>
<evidence type="ECO:0000313" key="1">
    <source>
        <dbReference type="EMBL" id="CAD8844600.1"/>
    </source>
</evidence>
<gene>
    <name evidence="1" type="ORF">NSCI0253_LOCUS18950</name>
</gene>
<reference evidence="1" key="1">
    <citation type="submission" date="2021-01" db="EMBL/GenBank/DDBJ databases">
        <authorList>
            <person name="Corre E."/>
            <person name="Pelletier E."/>
            <person name="Niang G."/>
            <person name="Scheremetjew M."/>
            <person name="Finn R."/>
            <person name="Kale V."/>
            <person name="Holt S."/>
            <person name="Cochrane G."/>
            <person name="Meng A."/>
            <person name="Brown T."/>
            <person name="Cohen L."/>
        </authorList>
    </citation>
    <scope>NUCLEOTIDE SEQUENCE</scope>
</reference>
<protein>
    <submittedName>
        <fullName evidence="1">Uncharacterized protein</fullName>
    </submittedName>
</protein>
<accession>A0A7S1A786</accession>